<dbReference type="EMBL" id="CAEY01001942">
    <property type="status" value="NOT_ANNOTATED_CDS"/>
    <property type="molecule type" value="Genomic_DNA"/>
</dbReference>
<accession>T1KAS2</accession>
<keyword evidence="1" id="KW-0472">Membrane</keyword>
<dbReference type="EnsemblMetazoa" id="tetur08g01540.1">
    <property type="protein sequence ID" value="tetur08g01540.1"/>
    <property type="gene ID" value="tetur08g01540"/>
</dbReference>
<reference evidence="4" key="1">
    <citation type="submission" date="2011-08" db="EMBL/GenBank/DDBJ databases">
        <authorList>
            <person name="Rombauts S."/>
        </authorList>
    </citation>
    <scope>NUCLEOTIDE SEQUENCE</scope>
    <source>
        <strain evidence="4">London</strain>
    </source>
</reference>
<keyword evidence="4" id="KW-1185">Reference proteome</keyword>
<evidence type="ECO:0000256" key="1">
    <source>
        <dbReference type="SAM" id="Phobius"/>
    </source>
</evidence>
<evidence type="ECO:0000256" key="2">
    <source>
        <dbReference type="SAM" id="SignalP"/>
    </source>
</evidence>
<sequence length="355" mass="40615">MIPIIGVSLFFVNLIESTVGCDPCYSKVFKLSYGSTHNLLVEAHINVIEHEEIFKNHLNITLIGHNVEERVFRKISLKLQKKDQFFTYSCSKSTHGATEAIIAENYNLRSGGSSIYLPDKLICWWILDNYYWPFMNNKPMDLVNECDYQIFLISDQTSALVANNGEDVPICGMKYTKCVGNQNYGNNNYSLIIKPNDNTISFYLQVRIADTPKVTEVKLTSSDGTRISIICNHTQYNVSGYISDNFGSPSIPLSQLDYSRVTNIECGWILPQSITYSNKFYEIAKIKGELSIIADGSTVYQENHFKLTNFTTKKSTNLLIIILPIVLILIFIILILSVIYRKRIFHYIFHRFSIK</sequence>
<keyword evidence="1" id="KW-0812">Transmembrane</keyword>
<evidence type="ECO:0000313" key="3">
    <source>
        <dbReference type="EnsemblMetazoa" id="tetur08g01540.1"/>
    </source>
</evidence>
<dbReference type="AlphaFoldDB" id="T1KAS2"/>
<proteinExistence type="predicted"/>
<evidence type="ECO:0008006" key="5">
    <source>
        <dbReference type="Google" id="ProtNLM"/>
    </source>
</evidence>
<evidence type="ECO:0000313" key="4">
    <source>
        <dbReference type="Proteomes" id="UP000015104"/>
    </source>
</evidence>
<organism evidence="3 4">
    <name type="scientific">Tetranychus urticae</name>
    <name type="common">Two-spotted spider mite</name>
    <dbReference type="NCBI Taxonomy" id="32264"/>
    <lineage>
        <taxon>Eukaryota</taxon>
        <taxon>Metazoa</taxon>
        <taxon>Ecdysozoa</taxon>
        <taxon>Arthropoda</taxon>
        <taxon>Chelicerata</taxon>
        <taxon>Arachnida</taxon>
        <taxon>Acari</taxon>
        <taxon>Acariformes</taxon>
        <taxon>Trombidiformes</taxon>
        <taxon>Prostigmata</taxon>
        <taxon>Eleutherengona</taxon>
        <taxon>Raphignathae</taxon>
        <taxon>Tetranychoidea</taxon>
        <taxon>Tetranychidae</taxon>
        <taxon>Tetranychus</taxon>
    </lineage>
</organism>
<feature type="transmembrane region" description="Helical" evidence="1">
    <location>
        <begin position="318"/>
        <end position="340"/>
    </location>
</feature>
<keyword evidence="2" id="KW-0732">Signal</keyword>
<name>T1KAS2_TETUR</name>
<keyword evidence="1" id="KW-1133">Transmembrane helix</keyword>
<protein>
    <recommendedName>
        <fullName evidence="5">CUB domain-containing protein</fullName>
    </recommendedName>
</protein>
<dbReference type="Proteomes" id="UP000015104">
    <property type="component" value="Unassembled WGS sequence"/>
</dbReference>
<reference evidence="3" key="2">
    <citation type="submission" date="2015-06" db="UniProtKB">
        <authorList>
            <consortium name="EnsemblMetazoa"/>
        </authorList>
    </citation>
    <scope>IDENTIFICATION</scope>
</reference>
<dbReference type="HOGENOM" id="CLU_061269_1_0_1"/>
<feature type="signal peptide" evidence="2">
    <location>
        <begin position="1"/>
        <end position="20"/>
    </location>
</feature>
<feature type="chain" id="PRO_5004581185" description="CUB domain-containing protein" evidence="2">
    <location>
        <begin position="21"/>
        <end position="355"/>
    </location>
</feature>